<dbReference type="GO" id="GO:0008422">
    <property type="term" value="F:beta-glucosidase activity"/>
    <property type="evidence" value="ECO:0007669"/>
    <property type="project" value="UniProtKB-ARBA"/>
</dbReference>
<evidence type="ECO:0000256" key="1">
    <source>
        <dbReference type="ARBA" id="ARBA00010838"/>
    </source>
</evidence>
<evidence type="ECO:0000256" key="2">
    <source>
        <dbReference type="ARBA" id="ARBA00022801"/>
    </source>
</evidence>
<comment type="caution">
    <text evidence="4">The sequence shown here is derived from an EMBL/GenBank/DDBJ whole genome shotgun (WGS) entry which is preliminary data.</text>
</comment>
<evidence type="ECO:0000313" key="5">
    <source>
        <dbReference type="Proteomes" id="UP000324897"/>
    </source>
</evidence>
<dbReference type="PROSITE" id="PS51257">
    <property type="entry name" value="PROKAR_LIPOPROTEIN"/>
    <property type="match status" value="1"/>
</dbReference>
<feature type="signal peptide" evidence="3">
    <location>
        <begin position="1"/>
        <end position="23"/>
    </location>
</feature>
<dbReference type="AlphaFoldDB" id="A0A5J9ULW8"/>
<protein>
    <recommendedName>
        <fullName evidence="6">4-hydroxy-7-methoxy-3-oxo-3,4-dihydro-2H-1,4-benzoxazin-2-yl glucosidebeta-D-glucosidase</fullName>
    </recommendedName>
</protein>
<keyword evidence="5" id="KW-1185">Reference proteome</keyword>
<evidence type="ECO:0000256" key="3">
    <source>
        <dbReference type="SAM" id="SignalP"/>
    </source>
</evidence>
<keyword evidence="3" id="KW-0732">Signal</keyword>
<dbReference type="OrthoDB" id="784637at2759"/>
<dbReference type="Gramene" id="TVU24752">
    <property type="protein sequence ID" value="TVU24752"/>
    <property type="gene ID" value="EJB05_27206"/>
</dbReference>
<comment type="similarity">
    <text evidence="1">Belongs to the glycosyl hydrolase 1 family.</text>
</comment>
<dbReference type="SUPFAM" id="SSF51445">
    <property type="entry name" value="(Trans)glycosidases"/>
    <property type="match status" value="1"/>
</dbReference>
<organism evidence="4 5">
    <name type="scientific">Eragrostis curvula</name>
    <name type="common">weeping love grass</name>
    <dbReference type="NCBI Taxonomy" id="38414"/>
    <lineage>
        <taxon>Eukaryota</taxon>
        <taxon>Viridiplantae</taxon>
        <taxon>Streptophyta</taxon>
        <taxon>Embryophyta</taxon>
        <taxon>Tracheophyta</taxon>
        <taxon>Spermatophyta</taxon>
        <taxon>Magnoliopsida</taxon>
        <taxon>Liliopsida</taxon>
        <taxon>Poales</taxon>
        <taxon>Poaceae</taxon>
        <taxon>PACMAD clade</taxon>
        <taxon>Chloridoideae</taxon>
        <taxon>Eragrostideae</taxon>
        <taxon>Eragrostidinae</taxon>
        <taxon>Eragrostis</taxon>
    </lineage>
</organism>
<evidence type="ECO:0008006" key="6">
    <source>
        <dbReference type="Google" id="ProtNLM"/>
    </source>
</evidence>
<dbReference type="InterPro" id="IPR033132">
    <property type="entry name" value="GH_1_N_CS"/>
</dbReference>
<dbReference type="EMBL" id="RWGY01000013">
    <property type="protein sequence ID" value="TVU24752.1"/>
    <property type="molecule type" value="Genomic_DNA"/>
</dbReference>
<feature type="non-terminal residue" evidence="4">
    <location>
        <position position="1"/>
    </location>
</feature>
<dbReference type="Gene3D" id="3.20.20.80">
    <property type="entry name" value="Glycosidases"/>
    <property type="match status" value="1"/>
</dbReference>
<sequence>MAARRAVLLAAALLAACAAGAAAAGGAKKNWLGGLGRASFPEGFVFGTATAAYQVEGAAASGGRGPSIWDKFVHTPVRRGFSPPVTS</sequence>
<feature type="chain" id="PRO_5023905397" description="4-hydroxy-7-methoxy-3-oxo-3,4-dihydro-2H-1,4-benzoxazin-2-yl glucosidebeta-D-glucosidase" evidence="3">
    <location>
        <begin position="24"/>
        <end position="87"/>
    </location>
</feature>
<keyword evidence="2" id="KW-0378">Hydrolase</keyword>
<dbReference type="Proteomes" id="UP000324897">
    <property type="component" value="Chromosome 2"/>
</dbReference>
<accession>A0A5J9ULW8</accession>
<name>A0A5J9ULW8_9POAL</name>
<dbReference type="InterPro" id="IPR017853">
    <property type="entry name" value="GH"/>
</dbReference>
<dbReference type="Pfam" id="PF00232">
    <property type="entry name" value="Glyco_hydro_1"/>
    <property type="match status" value="1"/>
</dbReference>
<gene>
    <name evidence="4" type="ORF">EJB05_27206</name>
</gene>
<dbReference type="PROSITE" id="PS00653">
    <property type="entry name" value="GLYCOSYL_HYDROL_F1_2"/>
    <property type="match status" value="1"/>
</dbReference>
<reference evidence="4 5" key="1">
    <citation type="journal article" date="2019" name="Sci. Rep.">
        <title>A high-quality genome of Eragrostis curvula grass provides insights into Poaceae evolution and supports new strategies to enhance forage quality.</title>
        <authorList>
            <person name="Carballo J."/>
            <person name="Santos B.A.C.M."/>
            <person name="Zappacosta D."/>
            <person name="Garbus I."/>
            <person name="Selva J.P."/>
            <person name="Gallo C.A."/>
            <person name="Diaz A."/>
            <person name="Albertini E."/>
            <person name="Caccamo M."/>
            <person name="Echenique V."/>
        </authorList>
    </citation>
    <scope>NUCLEOTIDE SEQUENCE [LARGE SCALE GENOMIC DNA]</scope>
    <source>
        <strain evidence="5">cv. Victoria</strain>
        <tissue evidence="4">Leaf</tissue>
    </source>
</reference>
<evidence type="ECO:0000313" key="4">
    <source>
        <dbReference type="EMBL" id="TVU24752.1"/>
    </source>
</evidence>
<proteinExistence type="inferred from homology"/>
<dbReference type="InterPro" id="IPR001360">
    <property type="entry name" value="Glyco_hydro_1"/>
</dbReference>
<dbReference type="GO" id="GO:0005975">
    <property type="term" value="P:carbohydrate metabolic process"/>
    <property type="evidence" value="ECO:0007669"/>
    <property type="project" value="InterPro"/>
</dbReference>